<sequence length="70" mass="8206">MDDWNQAKLILRLILSKNQKKGILSILFGGENRTRNRIKLLFLPLRIGTMDVWTRFPIVPRGMFYPPYSG</sequence>
<protein>
    <submittedName>
        <fullName evidence="1">Uncharacterized protein</fullName>
    </submittedName>
</protein>
<evidence type="ECO:0000313" key="1">
    <source>
        <dbReference type="EMBL" id="PJZ91935.1"/>
    </source>
</evidence>
<gene>
    <name evidence="1" type="ORF">CH379_15930</name>
</gene>
<name>A0A2N0B5W8_9LEPT</name>
<comment type="caution">
    <text evidence="1">The sequence shown here is derived from an EMBL/GenBank/DDBJ whole genome shotgun (WGS) entry which is preliminary data.</text>
</comment>
<reference evidence="1" key="1">
    <citation type="submission" date="2017-07" db="EMBL/GenBank/DDBJ databases">
        <title>Leptospira spp. isolated from tropical soils.</title>
        <authorList>
            <person name="Thibeaux R."/>
            <person name="Iraola G."/>
            <person name="Ferres I."/>
            <person name="Bierque E."/>
            <person name="Girault D."/>
            <person name="Soupe-Gilbert M.-E."/>
            <person name="Picardeau M."/>
            <person name="Goarant C."/>
        </authorList>
    </citation>
    <scope>NUCLEOTIDE SEQUENCE [LARGE SCALE GENOMIC DNA]</scope>
    <source>
        <strain evidence="1">ATI7-C-A5</strain>
    </source>
</reference>
<dbReference type="AlphaFoldDB" id="A0A2N0B5W8"/>
<accession>A0A2N0B5W8</accession>
<proteinExistence type="predicted"/>
<dbReference type="EMBL" id="NPEF01000194">
    <property type="protein sequence ID" value="PJZ91935.1"/>
    <property type="molecule type" value="Genomic_DNA"/>
</dbReference>
<accession>A0A2N0BPQ6</accession>
<organism evidence="1">
    <name type="scientific">Leptospira ellisii</name>
    <dbReference type="NCBI Taxonomy" id="2023197"/>
    <lineage>
        <taxon>Bacteria</taxon>
        <taxon>Pseudomonadati</taxon>
        <taxon>Spirochaetota</taxon>
        <taxon>Spirochaetia</taxon>
        <taxon>Leptospirales</taxon>
        <taxon>Leptospiraceae</taxon>
        <taxon>Leptospira</taxon>
    </lineage>
</organism>